<dbReference type="Gene3D" id="1.10.110.30">
    <property type="match status" value="1"/>
</dbReference>
<dbReference type="GO" id="GO:0046872">
    <property type="term" value="F:metal ion binding"/>
    <property type="evidence" value="ECO:0007669"/>
    <property type="project" value="UniProtKB-KW"/>
</dbReference>
<evidence type="ECO:0000256" key="6">
    <source>
        <dbReference type="ARBA" id="ARBA00022741"/>
    </source>
</evidence>
<dbReference type="GO" id="GO:0000166">
    <property type="term" value="F:nucleotide binding"/>
    <property type="evidence" value="ECO:0007669"/>
    <property type="project" value="UniProtKB-KW"/>
</dbReference>
<protein>
    <submittedName>
        <fullName evidence="13">CCA tRNA nucleotidyltransferase</fullName>
        <ecNumber evidence="13">2.7.7.72</ecNumber>
    </submittedName>
</protein>
<dbReference type="NCBIfam" id="NF009814">
    <property type="entry name" value="PRK13299.1"/>
    <property type="match status" value="1"/>
</dbReference>
<evidence type="ECO:0000256" key="4">
    <source>
        <dbReference type="ARBA" id="ARBA00022695"/>
    </source>
</evidence>
<gene>
    <name evidence="13" type="ORF">D7Z54_08840</name>
</gene>
<feature type="domain" description="Poly A polymerase head" evidence="10">
    <location>
        <begin position="24"/>
        <end position="130"/>
    </location>
</feature>
<comment type="similarity">
    <text evidence="9">Belongs to the tRNA nucleotidyltransferase/poly(A) polymerase family.</text>
</comment>
<comment type="cofactor">
    <cofactor evidence="1">
        <name>Mg(2+)</name>
        <dbReference type="ChEBI" id="CHEBI:18420"/>
    </cofactor>
</comment>
<keyword evidence="14" id="KW-1185">Reference proteome</keyword>
<feature type="domain" description="CCA-adding enzyme C-terminal" evidence="12">
    <location>
        <begin position="231"/>
        <end position="378"/>
    </location>
</feature>
<dbReference type="SUPFAM" id="SSF81891">
    <property type="entry name" value="Poly A polymerase C-terminal region-like"/>
    <property type="match status" value="1"/>
</dbReference>
<dbReference type="PANTHER" id="PTHR46173:SF1">
    <property type="entry name" value="CCA TRNA NUCLEOTIDYLTRANSFERASE 1, MITOCHONDRIAL"/>
    <property type="match status" value="1"/>
</dbReference>
<keyword evidence="3" id="KW-0819">tRNA processing</keyword>
<dbReference type="GO" id="GO:0000049">
    <property type="term" value="F:tRNA binding"/>
    <property type="evidence" value="ECO:0007669"/>
    <property type="project" value="TreeGrafter"/>
</dbReference>
<evidence type="ECO:0000313" key="14">
    <source>
        <dbReference type="Proteomes" id="UP000275076"/>
    </source>
</evidence>
<evidence type="ECO:0000256" key="2">
    <source>
        <dbReference type="ARBA" id="ARBA00022679"/>
    </source>
</evidence>
<dbReference type="Gene3D" id="3.30.460.10">
    <property type="entry name" value="Beta Polymerase, domain 2"/>
    <property type="match status" value="1"/>
</dbReference>
<dbReference type="InterPro" id="IPR002646">
    <property type="entry name" value="PolA_pol_head_dom"/>
</dbReference>
<evidence type="ECO:0000256" key="5">
    <source>
        <dbReference type="ARBA" id="ARBA00022723"/>
    </source>
</evidence>
<evidence type="ECO:0000313" key="13">
    <source>
        <dbReference type="EMBL" id="RSL33787.1"/>
    </source>
</evidence>
<dbReference type="Gene3D" id="1.10.246.80">
    <property type="match status" value="1"/>
</dbReference>
<dbReference type="OrthoDB" id="9805698at2"/>
<evidence type="ECO:0000256" key="8">
    <source>
        <dbReference type="ARBA" id="ARBA00022884"/>
    </source>
</evidence>
<dbReference type="InterPro" id="IPR050264">
    <property type="entry name" value="Bact_CCA-adding_enz_type3_sf"/>
</dbReference>
<dbReference type="GO" id="GO:0008033">
    <property type="term" value="P:tRNA processing"/>
    <property type="evidence" value="ECO:0007669"/>
    <property type="project" value="UniProtKB-KW"/>
</dbReference>
<dbReference type="Pfam" id="PF01743">
    <property type="entry name" value="PolyA_pol"/>
    <property type="match status" value="1"/>
</dbReference>
<evidence type="ECO:0000256" key="1">
    <source>
        <dbReference type="ARBA" id="ARBA00001946"/>
    </source>
</evidence>
<dbReference type="EC" id="2.7.7.72" evidence="13"/>
<keyword evidence="6" id="KW-0547">Nucleotide-binding</keyword>
<evidence type="ECO:0000259" key="10">
    <source>
        <dbReference type="Pfam" id="PF01743"/>
    </source>
</evidence>
<dbReference type="Pfam" id="PF13735">
    <property type="entry name" value="tRNA_NucTran2_2"/>
    <property type="match status" value="1"/>
</dbReference>
<accession>A0A3R9Q516</accession>
<keyword evidence="2 9" id="KW-0808">Transferase</keyword>
<reference evidence="13 14" key="1">
    <citation type="submission" date="2018-10" db="EMBL/GenBank/DDBJ databases">
        <title>Draft genome sequence of Bacillus salarius IM0101, isolated from a hypersaline soil in Inner Mongolia, China.</title>
        <authorList>
            <person name="Yamprayoonswat W."/>
            <person name="Boonvisut S."/>
            <person name="Jumpathong W."/>
            <person name="Sittihan S."/>
            <person name="Ruangsuj P."/>
            <person name="Wanthongcharoen S."/>
            <person name="Thongpramul N."/>
            <person name="Pimmason S."/>
            <person name="Yu B."/>
            <person name="Yasawong M."/>
        </authorList>
    </citation>
    <scope>NUCLEOTIDE SEQUENCE [LARGE SCALE GENOMIC DNA]</scope>
    <source>
        <strain evidence="13 14">IM0101</strain>
    </source>
</reference>
<keyword evidence="7" id="KW-0460">Magnesium</keyword>
<keyword evidence="8 9" id="KW-0694">RNA-binding</keyword>
<proteinExistence type="inferred from homology"/>
<evidence type="ECO:0000259" key="12">
    <source>
        <dbReference type="Pfam" id="PF13735"/>
    </source>
</evidence>
<dbReference type="Gene3D" id="1.20.58.560">
    <property type="match status" value="1"/>
</dbReference>
<dbReference type="RefSeq" id="WP_125555468.1">
    <property type="nucleotide sequence ID" value="NZ_RBVX01000006.1"/>
</dbReference>
<dbReference type="AlphaFoldDB" id="A0A3R9Q516"/>
<dbReference type="InterPro" id="IPR032828">
    <property type="entry name" value="PolyA_RNA-bd"/>
</dbReference>
<keyword evidence="5" id="KW-0479">Metal-binding</keyword>
<dbReference type="SUPFAM" id="SSF81301">
    <property type="entry name" value="Nucleotidyltransferase"/>
    <property type="match status" value="1"/>
</dbReference>
<keyword evidence="4 13" id="KW-0548">Nucleotidyltransferase</keyword>
<feature type="domain" description="tRNA nucleotidyltransferase/poly(A) polymerase RNA and SrmB- binding" evidence="11">
    <location>
        <begin position="157"/>
        <end position="213"/>
    </location>
</feature>
<name>A0A3R9Q516_9BACI</name>
<dbReference type="Pfam" id="PF12627">
    <property type="entry name" value="PolyA_pol_RNAbd"/>
    <property type="match status" value="1"/>
</dbReference>
<evidence type="ECO:0000259" key="11">
    <source>
        <dbReference type="Pfam" id="PF12627"/>
    </source>
</evidence>
<dbReference type="PANTHER" id="PTHR46173">
    <property type="entry name" value="CCA TRNA NUCLEOTIDYLTRANSFERASE 1, MITOCHONDRIAL"/>
    <property type="match status" value="1"/>
</dbReference>
<dbReference type="InterPro" id="IPR032810">
    <property type="entry name" value="CCA-adding_enz_C"/>
</dbReference>
<dbReference type="Proteomes" id="UP000275076">
    <property type="component" value="Unassembled WGS sequence"/>
</dbReference>
<dbReference type="InterPro" id="IPR043519">
    <property type="entry name" value="NT_sf"/>
</dbReference>
<dbReference type="GO" id="GO:0004810">
    <property type="term" value="F:CCA tRNA nucleotidyltransferase activity"/>
    <property type="evidence" value="ECO:0007669"/>
    <property type="project" value="UniProtKB-EC"/>
</dbReference>
<evidence type="ECO:0000256" key="7">
    <source>
        <dbReference type="ARBA" id="ARBA00022842"/>
    </source>
</evidence>
<dbReference type="EMBL" id="RBVX01000006">
    <property type="protein sequence ID" value="RSL33787.1"/>
    <property type="molecule type" value="Genomic_DNA"/>
</dbReference>
<organism evidence="13 14">
    <name type="scientific">Salibacterium salarium</name>
    <dbReference type="NCBI Taxonomy" id="284579"/>
    <lineage>
        <taxon>Bacteria</taxon>
        <taxon>Bacillati</taxon>
        <taxon>Bacillota</taxon>
        <taxon>Bacilli</taxon>
        <taxon>Bacillales</taxon>
        <taxon>Bacillaceae</taxon>
    </lineage>
</organism>
<evidence type="ECO:0000256" key="3">
    <source>
        <dbReference type="ARBA" id="ARBA00022694"/>
    </source>
</evidence>
<dbReference type="CDD" id="cd05398">
    <property type="entry name" value="NT_ClassII-CCAase"/>
    <property type="match status" value="1"/>
</dbReference>
<sequence length="388" mass="46225">MKDQEQWHIALDFIRYISESGLEAYIVGGAVRDYYLHRPVHDFDIVTNASRSDIEKLFTHVITPTHRFNTWIVRWYGLLFEVTPYRSKAKWLEEDVKLRDFTINSLAVDKTGVMIDTLNAKEDLDNGIIRTIHPDKRFSEDPLRIMRALRFVSQLEFKIEYTTWHACLCQQSQLETVPVERIQAEIVKLLAGNKHSDALYLMFFYGFPTYFPERIQVSPKDSSKKRYNMNRLQQSIEKWSAFMWLLYKEDAKFYCKQWLLPKRDTKKIQSILKRCSRYPESIPWDETLIYETGEMLALQTERVHQWLKGTKSNKRLQYISSVYYSLPIKSRKELFMNGRDLLELFPDIKKEEIGHYLNVLELAVIRRNIPNKKAELAAYIKEKRLNER</sequence>
<evidence type="ECO:0000256" key="9">
    <source>
        <dbReference type="RuleBase" id="RU003953"/>
    </source>
</evidence>
<comment type="caution">
    <text evidence="13">The sequence shown here is derived from an EMBL/GenBank/DDBJ whole genome shotgun (WGS) entry which is preliminary data.</text>
</comment>